<evidence type="ECO:0000256" key="2">
    <source>
        <dbReference type="PROSITE-ProRule" id="PRU00607"/>
    </source>
</evidence>
<organism evidence="4 5">
    <name type="scientific">Pomacea canaliculata</name>
    <name type="common">Golden apple snail</name>
    <dbReference type="NCBI Taxonomy" id="400727"/>
    <lineage>
        <taxon>Eukaryota</taxon>
        <taxon>Metazoa</taxon>
        <taxon>Spiralia</taxon>
        <taxon>Lophotrochozoa</taxon>
        <taxon>Mollusca</taxon>
        <taxon>Gastropoda</taxon>
        <taxon>Caenogastropoda</taxon>
        <taxon>Architaenioglossa</taxon>
        <taxon>Ampullarioidea</taxon>
        <taxon>Ampullariidae</taxon>
        <taxon>Pomacea</taxon>
    </lineage>
</organism>
<accession>A0A2T7Q171</accession>
<dbReference type="Gene3D" id="3.40.50.880">
    <property type="match status" value="2"/>
</dbReference>
<dbReference type="InterPro" id="IPR029062">
    <property type="entry name" value="Class_I_gatase-like"/>
</dbReference>
<dbReference type="AlphaFoldDB" id="A0A2T7Q171"/>
<comment type="caution">
    <text evidence="2">Lacks conserved residue(s) required for the propagation of feature annotation.</text>
</comment>
<name>A0A2T7Q171_POMCA</name>
<evidence type="ECO:0000256" key="1">
    <source>
        <dbReference type="PIRSR" id="PIRSR615527-1"/>
    </source>
</evidence>
<dbReference type="SUPFAM" id="SSF52317">
    <property type="entry name" value="Class I glutamine amidotransferase-like"/>
    <property type="match status" value="1"/>
</dbReference>
<sequence>MSERGPARVQDMKNKLRLVVARRELDWGGSAQQALRKRVVHLPMLQIDVQHSAEDSPDTALLRDARQSLRHMLGKASAQSQTSDPEKHGASNCSQQVCSQQVFTQDRMKVHALNSADPPRKDGTESGCGNPDDREETETVSSFDADRVDSALFDYVFDRLSHLSDDSSQADAESDVEYTSCAPSSSLHNEDSVEATAIHADASRLPSSVPGPYGAWLERLADPEPGGDVQQRHLGKTCDGCGNIKSSAASQQRLGLQQKEGKVVSSSYAHKVREVWNGTPGVESGQPLRRSALGTAAKGVAAQETFSKRVGDTYIPASYIKYLEQAGARVVPIRAGEQEDYYNNLFSKINGENSLNYNHKRYNAASSVSQAAAVGDIFPLWGTCLGFELLNTITAGQNLLAASYKYPIYGTQWHPEKNAFNWDPRYVINHDAHAVRVAQYFANFFVNEARKSTHRFPSLQEEADALIDNYNPIYSADGTFMENYFFNFSSPPISTT</sequence>
<dbReference type="GO" id="GO:0046900">
    <property type="term" value="P:tetrahydrofolylpolyglutamate metabolic process"/>
    <property type="evidence" value="ECO:0007669"/>
    <property type="project" value="TreeGrafter"/>
</dbReference>
<dbReference type="PANTHER" id="PTHR11315">
    <property type="entry name" value="PROTEASE FAMILY C26 GAMMA-GLUTAMYL HYDROLASE"/>
    <property type="match status" value="1"/>
</dbReference>
<dbReference type="GO" id="GO:0034722">
    <property type="term" value="F:gamma-glutamyl-peptidase activity"/>
    <property type="evidence" value="ECO:0007669"/>
    <property type="project" value="TreeGrafter"/>
</dbReference>
<evidence type="ECO:0000256" key="3">
    <source>
        <dbReference type="SAM" id="MobiDB-lite"/>
    </source>
</evidence>
<keyword evidence="5" id="KW-1185">Reference proteome</keyword>
<dbReference type="OrthoDB" id="64220at2759"/>
<proteinExistence type="predicted"/>
<feature type="region of interest" description="Disordered" evidence="3">
    <location>
        <begin position="71"/>
        <end position="94"/>
    </location>
</feature>
<dbReference type="GO" id="GO:0005773">
    <property type="term" value="C:vacuole"/>
    <property type="evidence" value="ECO:0007669"/>
    <property type="project" value="TreeGrafter"/>
</dbReference>
<dbReference type="Proteomes" id="UP000245119">
    <property type="component" value="Linkage Group LG1"/>
</dbReference>
<reference evidence="4 5" key="1">
    <citation type="submission" date="2018-04" db="EMBL/GenBank/DDBJ databases">
        <title>The genome of golden apple snail Pomacea canaliculata provides insight into stress tolerance and invasive adaptation.</title>
        <authorList>
            <person name="Liu C."/>
            <person name="Liu B."/>
            <person name="Ren Y."/>
            <person name="Zhang Y."/>
            <person name="Wang H."/>
            <person name="Li S."/>
            <person name="Jiang F."/>
            <person name="Yin L."/>
            <person name="Zhang G."/>
            <person name="Qian W."/>
            <person name="Fan W."/>
        </authorList>
    </citation>
    <scope>NUCLEOTIDE SEQUENCE [LARGE SCALE GENOMIC DNA]</scope>
    <source>
        <strain evidence="4">SZHN2017</strain>
        <tissue evidence="4">Muscle</tissue>
    </source>
</reference>
<dbReference type="InterPro" id="IPR015527">
    <property type="entry name" value="Pept_C26_g-glut_hydrolase"/>
</dbReference>
<gene>
    <name evidence="4" type="ORF">C0Q70_02054</name>
</gene>
<dbReference type="PROSITE" id="PS51275">
    <property type="entry name" value="PEPTIDASE_C26_GGH"/>
    <property type="match status" value="1"/>
</dbReference>
<dbReference type="EMBL" id="PZQS01000001">
    <property type="protein sequence ID" value="PVD39424.1"/>
    <property type="molecule type" value="Genomic_DNA"/>
</dbReference>
<dbReference type="PANTHER" id="PTHR11315:SF0">
    <property type="entry name" value="FOLATE GAMMA-GLUTAMYL HYDROLASE"/>
    <property type="match status" value="1"/>
</dbReference>
<protein>
    <submittedName>
        <fullName evidence="4">Uncharacterized protein</fullName>
    </submittedName>
</protein>
<comment type="caution">
    <text evidence="4">The sequence shown here is derived from an EMBL/GenBank/DDBJ whole genome shotgun (WGS) entry which is preliminary data.</text>
</comment>
<evidence type="ECO:0000313" key="5">
    <source>
        <dbReference type="Proteomes" id="UP000245119"/>
    </source>
</evidence>
<feature type="active site" description="Proton donor" evidence="1">
    <location>
        <position position="414"/>
    </location>
</feature>
<feature type="region of interest" description="Disordered" evidence="3">
    <location>
        <begin position="112"/>
        <end position="143"/>
    </location>
</feature>
<evidence type="ECO:0000313" key="4">
    <source>
        <dbReference type="EMBL" id="PVD39424.1"/>
    </source>
</evidence>
<dbReference type="STRING" id="400727.A0A2T7Q171"/>